<evidence type="ECO:0000313" key="2">
    <source>
        <dbReference type="EMBL" id="SDR22384.1"/>
    </source>
</evidence>
<organism evidence="2 3">
    <name type="scientific">Thermostaphylospora chromogena</name>
    <dbReference type="NCBI Taxonomy" id="35622"/>
    <lineage>
        <taxon>Bacteria</taxon>
        <taxon>Bacillati</taxon>
        <taxon>Actinomycetota</taxon>
        <taxon>Actinomycetes</taxon>
        <taxon>Streptosporangiales</taxon>
        <taxon>Thermomonosporaceae</taxon>
        <taxon>Thermostaphylospora</taxon>
    </lineage>
</organism>
<proteinExistence type="predicted"/>
<protein>
    <submittedName>
        <fullName evidence="2">AAA ATPase domain-containing protein</fullName>
    </submittedName>
</protein>
<keyword evidence="3" id="KW-1185">Reference proteome</keyword>
<dbReference type="AlphaFoldDB" id="A0A1H1HAA5"/>
<reference evidence="2 3" key="1">
    <citation type="submission" date="2016-10" db="EMBL/GenBank/DDBJ databases">
        <authorList>
            <person name="de Groot N.N."/>
        </authorList>
    </citation>
    <scope>NUCLEOTIDE SEQUENCE [LARGE SCALE GENOMIC DNA]</scope>
    <source>
        <strain evidence="2 3">DSM 43794</strain>
    </source>
</reference>
<evidence type="ECO:0000259" key="1">
    <source>
        <dbReference type="Pfam" id="PF13191"/>
    </source>
</evidence>
<accession>A0A1H1HAA5</accession>
<dbReference type="Pfam" id="PF13191">
    <property type="entry name" value="AAA_16"/>
    <property type="match status" value="1"/>
</dbReference>
<sequence length="412" mass="44838">MRSLRRLVRDPWPQRPDMTAVGPITVLVAKFDHRYGDAEAARAYDIIVRAGGRYIGVEASPRHRVLNACFRSASDATRAAVEIAYLVIGRACPSENPLAGLRIALYTADAQEDLERSPETMVLCTTNLLARAEPGQILLTAPTAVVAGPTLPPGIQLLDRGLWTPSPSAPTERIYQMSISGPEKDGIAGSNLGWARRAVHGHGDTPAADVQTVVKSVHNAWQQTLTGRAQLILLSGGRPESRIACAAEAALRLHAEGALVLYGRWVRDAQVPYRAFRDALGFYASRIGTDQLIADLEGWADKIARLLPEVGTRVGGPHLAQAASDVDRARIFEAVETWVRAIAKRTPMVVVLDDAHWAEPASVLLLAHLWHTCRRHRLTLLITGEADAGNPLNRLMDLATHIDADGVERIRL</sequence>
<name>A0A1H1HAA5_9ACTN</name>
<gene>
    <name evidence="2" type="ORF">SAMN04489764_4214</name>
</gene>
<dbReference type="EMBL" id="FNKK01000002">
    <property type="protein sequence ID" value="SDR22384.1"/>
    <property type="molecule type" value="Genomic_DNA"/>
</dbReference>
<feature type="domain" description="Orc1-like AAA ATPase" evidence="1">
    <location>
        <begin position="214"/>
        <end position="375"/>
    </location>
</feature>
<dbReference type="STRING" id="35622.SAMN04489764_4214"/>
<dbReference type="InterPro" id="IPR041664">
    <property type="entry name" value="AAA_16"/>
</dbReference>
<evidence type="ECO:0000313" key="3">
    <source>
        <dbReference type="Proteomes" id="UP000217103"/>
    </source>
</evidence>
<dbReference type="Proteomes" id="UP000217103">
    <property type="component" value="Unassembled WGS sequence"/>
</dbReference>